<dbReference type="PROSITE" id="PS51030">
    <property type="entry name" value="NUCLEAR_REC_DBD_2"/>
    <property type="match status" value="1"/>
</dbReference>
<dbReference type="PANTHER" id="PTHR46397">
    <property type="entry name" value="NUCLEAR HORMONE RECEPTOR FAMILY-RELATED"/>
    <property type="match status" value="1"/>
</dbReference>
<evidence type="ECO:0000256" key="7">
    <source>
        <dbReference type="ARBA" id="ARBA00023125"/>
    </source>
</evidence>
<evidence type="ECO:0000256" key="2">
    <source>
        <dbReference type="ARBA" id="ARBA00005993"/>
    </source>
</evidence>
<dbReference type="Pfam" id="PF00105">
    <property type="entry name" value="zf-C4"/>
    <property type="match status" value="1"/>
</dbReference>
<keyword evidence="8" id="KW-0804">Transcription</keyword>
<protein>
    <submittedName>
        <fullName evidence="13">Nuclear receptor domain-containing protein</fullName>
    </submittedName>
</protein>
<evidence type="ECO:0000313" key="13">
    <source>
        <dbReference type="WBParaSite" id="PSAMB.scaffold720size42813.g8163.t1"/>
    </source>
</evidence>
<dbReference type="GO" id="GO:0003700">
    <property type="term" value="F:DNA-binding transcription factor activity"/>
    <property type="evidence" value="ECO:0007669"/>
    <property type="project" value="InterPro"/>
</dbReference>
<evidence type="ECO:0000313" key="12">
    <source>
        <dbReference type="Proteomes" id="UP000887566"/>
    </source>
</evidence>
<evidence type="ECO:0000256" key="4">
    <source>
        <dbReference type="ARBA" id="ARBA00022771"/>
    </source>
</evidence>
<keyword evidence="6" id="KW-0805">Transcription regulation</keyword>
<dbReference type="GO" id="GO:0005634">
    <property type="term" value="C:nucleus"/>
    <property type="evidence" value="ECO:0007669"/>
    <property type="project" value="UniProtKB-SubCell"/>
</dbReference>
<name>A0A914X8I3_9BILA</name>
<sequence>MAAAVQRIKLACGICDADSDGVHFGAESCAACAAFFRRSVALGKKYSCRREGACLTNKSLRCICRACRFKKCVLNGMDSTLVQLARDDNRTKLKQPQPLEQPDAAEKIEIPISSISPSKAAQKSELINKMLLAYKQLLHNRTVTYCSNSLMSMLINDDDSMEQVVNNHEVIFCF</sequence>
<dbReference type="PROSITE" id="PS00031">
    <property type="entry name" value="NUCLEAR_REC_DBD_1"/>
    <property type="match status" value="1"/>
</dbReference>
<comment type="subcellular location">
    <subcellularLocation>
        <location evidence="1">Nucleus</location>
    </subcellularLocation>
</comment>
<evidence type="ECO:0000256" key="10">
    <source>
        <dbReference type="ARBA" id="ARBA00023242"/>
    </source>
</evidence>
<keyword evidence="10" id="KW-0539">Nucleus</keyword>
<keyword evidence="12" id="KW-1185">Reference proteome</keyword>
<dbReference type="SUPFAM" id="SSF57716">
    <property type="entry name" value="Glucocorticoid receptor-like (DNA-binding domain)"/>
    <property type="match status" value="1"/>
</dbReference>
<dbReference type="InterPro" id="IPR013088">
    <property type="entry name" value="Znf_NHR/GATA"/>
</dbReference>
<reference evidence="13" key="1">
    <citation type="submission" date="2022-11" db="UniProtKB">
        <authorList>
            <consortium name="WormBaseParasite"/>
        </authorList>
    </citation>
    <scope>IDENTIFICATION</scope>
</reference>
<dbReference type="FunFam" id="3.30.50.10:FF:000030">
    <property type="entry name" value="Nuclear Hormone Receptor family"/>
    <property type="match status" value="1"/>
</dbReference>
<keyword evidence="5" id="KW-0862">Zinc</keyword>
<proteinExistence type="inferred from homology"/>
<dbReference type="WBParaSite" id="PSAMB.scaffold720size42813.g8163.t1">
    <property type="protein sequence ID" value="PSAMB.scaffold720size42813.g8163.t1"/>
    <property type="gene ID" value="PSAMB.scaffold720size42813.g8163"/>
</dbReference>
<keyword evidence="9" id="KW-0675">Receptor</keyword>
<dbReference type="GO" id="GO:0000978">
    <property type="term" value="F:RNA polymerase II cis-regulatory region sequence-specific DNA binding"/>
    <property type="evidence" value="ECO:0007669"/>
    <property type="project" value="InterPro"/>
</dbReference>
<dbReference type="SMART" id="SM00399">
    <property type="entry name" value="ZnF_C4"/>
    <property type="match status" value="1"/>
</dbReference>
<dbReference type="AlphaFoldDB" id="A0A914X8I3"/>
<evidence type="ECO:0000256" key="1">
    <source>
        <dbReference type="ARBA" id="ARBA00004123"/>
    </source>
</evidence>
<dbReference type="PANTHER" id="PTHR46397:SF5">
    <property type="entry name" value="NUCLEAR HORMONE RECEPTOR FAMILY MEMBER NHR-20"/>
    <property type="match status" value="1"/>
</dbReference>
<accession>A0A914X8I3</accession>
<dbReference type="PRINTS" id="PR00047">
    <property type="entry name" value="STROIDFINGER"/>
</dbReference>
<dbReference type="InterPro" id="IPR001628">
    <property type="entry name" value="Znf_hrmn_rcpt"/>
</dbReference>
<keyword evidence="7" id="KW-0238">DNA-binding</keyword>
<evidence type="ECO:0000256" key="5">
    <source>
        <dbReference type="ARBA" id="ARBA00022833"/>
    </source>
</evidence>
<evidence type="ECO:0000256" key="6">
    <source>
        <dbReference type="ARBA" id="ARBA00023015"/>
    </source>
</evidence>
<feature type="domain" description="Nuclear receptor" evidence="11">
    <location>
        <begin position="9"/>
        <end position="84"/>
    </location>
</feature>
<dbReference type="Proteomes" id="UP000887566">
    <property type="component" value="Unplaced"/>
</dbReference>
<dbReference type="GO" id="GO:0008270">
    <property type="term" value="F:zinc ion binding"/>
    <property type="evidence" value="ECO:0007669"/>
    <property type="project" value="UniProtKB-KW"/>
</dbReference>
<evidence type="ECO:0000256" key="8">
    <source>
        <dbReference type="ARBA" id="ARBA00023163"/>
    </source>
</evidence>
<dbReference type="CDD" id="cd06960">
    <property type="entry name" value="NR_DBD_HNF4A"/>
    <property type="match status" value="1"/>
</dbReference>
<evidence type="ECO:0000256" key="9">
    <source>
        <dbReference type="ARBA" id="ARBA00023170"/>
    </source>
</evidence>
<dbReference type="InterPro" id="IPR049636">
    <property type="entry name" value="HNF4-like_DBD"/>
</dbReference>
<keyword evidence="4" id="KW-0863">Zinc-finger</keyword>
<dbReference type="Gene3D" id="3.30.50.10">
    <property type="entry name" value="Erythroid Transcription Factor GATA-1, subunit A"/>
    <property type="match status" value="1"/>
</dbReference>
<evidence type="ECO:0000256" key="3">
    <source>
        <dbReference type="ARBA" id="ARBA00022723"/>
    </source>
</evidence>
<evidence type="ECO:0000259" key="11">
    <source>
        <dbReference type="PROSITE" id="PS51030"/>
    </source>
</evidence>
<keyword evidence="3" id="KW-0479">Metal-binding</keyword>
<comment type="similarity">
    <text evidence="2">Belongs to the nuclear hormone receptor family.</text>
</comment>
<organism evidence="12 13">
    <name type="scientific">Plectus sambesii</name>
    <dbReference type="NCBI Taxonomy" id="2011161"/>
    <lineage>
        <taxon>Eukaryota</taxon>
        <taxon>Metazoa</taxon>
        <taxon>Ecdysozoa</taxon>
        <taxon>Nematoda</taxon>
        <taxon>Chromadorea</taxon>
        <taxon>Plectida</taxon>
        <taxon>Plectina</taxon>
        <taxon>Plectoidea</taxon>
        <taxon>Plectidae</taxon>
        <taxon>Plectus</taxon>
    </lineage>
</organism>